<dbReference type="Proteomes" id="UP001634007">
    <property type="component" value="Unassembled WGS sequence"/>
</dbReference>
<sequence>MVEQQSLEAREDDGEAFPTTTKPKLSSPARTISTCEQGLQQRRGGRTAAPR</sequence>
<feature type="compositionally biased region" description="Polar residues" evidence="1">
    <location>
        <begin position="18"/>
        <end position="40"/>
    </location>
</feature>
<keyword evidence="3" id="KW-1185">Reference proteome</keyword>
<protein>
    <submittedName>
        <fullName evidence="2">Uncharacterized protein</fullName>
    </submittedName>
</protein>
<evidence type="ECO:0000313" key="2">
    <source>
        <dbReference type="EMBL" id="KAL3745499.1"/>
    </source>
</evidence>
<dbReference type="AlphaFoldDB" id="A0ABD3L4G7"/>
<gene>
    <name evidence="2" type="ORF">ACJRO7_014585</name>
</gene>
<organism evidence="2 3">
    <name type="scientific">Eucalyptus globulus</name>
    <name type="common">Tasmanian blue gum</name>
    <dbReference type="NCBI Taxonomy" id="34317"/>
    <lineage>
        <taxon>Eukaryota</taxon>
        <taxon>Viridiplantae</taxon>
        <taxon>Streptophyta</taxon>
        <taxon>Embryophyta</taxon>
        <taxon>Tracheophyta</taxon>
        <taxon>Spermatophyta</taxon>
        <taxon>Magnoliopsida</taxon>
        <taxon>eudicotyledons</taxon>
        <taxon>Gunneridae</taxon>
        <taxon>Pentapetalae</taxon>
        <taxon>rosids</taxon>
        <taxon>malvids</taxon>
        <taxon>Myrtales</taxon>
        <taxon>Myrtaceae</taxon>
        <taxon>Myrtoideae</taxon>
        <taxon>Eucalypteae</taxon>
        <taxon>Eucalyptus</taxon>
    </lineage>
</organism>
<reference evidence="2 3" key="1">
    <citation type="submission" date="2024-11" db="EMBL/GenBank/DDBJ databases">
        <title>Chromosome-level genome assembly of Eucalyptus globulus Labill. provides insights into its genome evolution.</title>
        <authorList>
            <person name="Li X."/>
        </authorList>
    </citation>
    <scope>NUCLEOTIDE SEQUENCE [LARGE SCALE GENOMIC DNA]</scope>
    <source>
        <strain evidence="2">CL2024</strain>
        <tissue evidence="2">Fresh tender leaves</tissue>
    </source>
</reference>
<accession>A0ABD3L4G7</accession>
<evidence type="ECO:0000256" key="1">
    <source>
        <dbReference type="SAM" id="MobiDB-lite"/>
    </source>
</evidence>
<feature type="region of interest" description="Disordered" evidence="1">
    <location>
        <begin position="1"/>
        <end position="51"/>
    </location>
</feature>
<dbReference type="EMBL" id="JBJKBG010000003">
    <property type="protein sequence ID" value="KAL3745499.1"/>
    <property type="molecule type" value="Genomic_DNA"/>
</dbReference>
<name>A0ABD3L4G7_EUCGL</name>
<comment type="caution">
    <text evidence="2">The sequence shown here is derived from an EMBL/GenBank/DDBJ whole genome shotgun (WGS) entry which is preliminary data.</text>
</comment>
<evidence type="ECO:0000313" key="3">
    <source>
        <dbReference type="Proteomes" id="UP001634007"/>
    </source>
</evidence>
<feature type="non-terminal residue" evidence="2">
    <location>
        <position position="51"/>
    </location>
</feature>
<proteinExistence type="predicted"/>